<dbReference type="STRING" id="443610.VE25_06440"/>
<evidence type="ECO:0000256" key="2">
    <source>
        <dbReference type="ARBA" id="ARBA00004651"/>
    </source>
</evidence>
<dbReference type="InterPro" id="IPR050901">
    <property type="entry name" value="BP-dep_ABC_trans_perm"/>
</dbReference>
<feature type="transmembrane region" description="Helical" evidence="11">
    <location>
        <begin position="184"/>
        <end position="209"/>
    </location>
</feature>
<dbReference type="Pfam" id="PF00528">
    <property type="entry name" value="BPD_transp_1"/>
    <property type="match status" value="1"/>
</dbReference>
<evidence type="ECO:0000256" key="5">
    <source>
        <dbReference type="ARBA" id="ARBA00022475"/>
    </source>
</evidence>
<evidence type="ECO:0000256" key="3">
    <source>
        <dbReference type="ARBA" id="ARBA00009047"/>
    </source>
</evidence>
<evidence type="ECO:0000256" key="11">
    <source>
        <dbReference type="RuleBase" id="RU363032"/>
    </source>
</evidence>
<feature type="domain" description="ABC transmembrane type-1" evidence="12">
    <location>
        <begin position="72"/>
        <end position="264"/>
    </location>
</feature>
<keyword evidence="6" id="KW-0762">Sugar transport</keyword>
<evidence type="ECO:0000256" key="7">
    <source>
        <dbReference type="ARBA" id="ARBA00022692"/>
    </source>
</evidence>
<keyword evidence="7 11" id="KW-0812">Transmembrane</keyword>
<evidence type="ECO:0000256" key="1">
    <source>
        <dbReference type="ARBA" id="ARBA00002264"/>
    </source>
</evidence>
<evidence type="ECO:0000256" key="4">
    <source>
        <dbReference type="ARBA" id="ARBA00022448"/>
    </source>
</evidence>
<dbReference type="OrthoDB" id="9815445at2"/>
<organism evidence="13 14">
    <name type="scientific">Devosia geojensis</name>
    <dbReference type="NCBI Taxonomy" id="443610"/>
    <lineage>
        <taxon>Bacteria</taxon>
        <taxon>Pseudomonadati</taxon>
        <taxon>Pseudomonadota</taxon>
        <taxon>Alphaproteobacteria</taxon>
        <taxon>Hyphomicrobiales</taxon>
        <taxon>Devosiaceae</taxon>
        <taxon>Devosia</taxon>
    </lineage>
</organism>
<gene>
    <name evidence="13" type="ORF">VE25_06440</name>
</gene>
<dbReference type="AlphaFoldDB" id="A0A0F5FUM9"/>
<comment type="function">
    <text evidence="1">Part of the ABC transporter complex MalEFGK involved in maltose/maltodextrin import. Probably responsible for the translocation of the substrate across the membrane.</text>
</comment>
<dbReference type="SUPFAM" id="SSF161098">
    <property type="entry name" value="MetI-like"/>
    <property type="match status" value="1"/>
</dbReference>
<dbReference type="PROSITE" id="PS50928">
    <property type="entry name" value="ABC_TM1"/>
    <property type="match status" value="1"/>
</dbReference>
<comment type="similarity">
    <text evidence="3">Belongs to the binding-protein-dependent transport system permease family. MalFG subfamily.</text>
</comment>
<evidence type="ECO:0000256" key="10">
    <source>
        <dbReference type="ARBA" id="ARBA00041109"/>
    </source>
</evidence>
<proteinExistence type="inferred from homology"/>
<evidence type="ECO:0000259" key="12">
    <source>
        <dbReference type="PROSITE" id="PS50928"/>
    </source>
</evidence>
<feature type="transmembrane region" description="Helical" evidence="11">
    <location>
        <begin position="108"/>
        <end position="128"/>
    </location>
</feature>
<feature type="transmembrane region" description="Helical" evidence="11">
    <location>
        <begin position="140"/>
        <end position="163"/>
    </location>
</feature>
<dbReference type="RefSeq" id="WP_046107769.1">
    <property type="nucleotide sequence ID" value="NZ_JZEX01000061.1"/>
</dbReference>
<evidence type="ECO:0000256" key="6">
    <source>
        <dbReference type="ARBA" id="ARBA00022597"/>
    </source>
</evidence>
<keyword evidence="5" id="KW-1003">Cell membrane</keyword>
<feature type="transmembrane region" description="Helical" evidence="11">
    <location>
        <begin position="244"/>
        <end position="264"/>
    </location>
</feature>
<dbReference type="Proteomes" id="UP000033632">
    <property type="component" value="Unassembled WGS sequence"/>
</dbReference>
<reference evidence="13 14" key="1">
    <citation type="submission" date="2015-03" db="EMBL/GenBank/DDBJ databases">
        <authorList>
            <person name="Hassan Y.I."/>
            <person name="Lepp D."/>
            <person name="Li X.-Z."/>
            <person name="Zhou T."/>
        </authorList>
    </citation>
    <scope>NUCLEOTIDE SEQUENCE [LARGE SCALE GENOMIC DNA]</scope>
    <source>
        <strain evidence="13 14">BD-c194</strain>
    </source>
</reference>
<dbReference type="InterPro" id="IPR000515">
    <property type="entry name" value="MetI-like"/>
</dbReference>
<keyword evidence="4 11" id="KW-0813">Transport</keyword>
<comment type="subcellular location">
    <subcellularLocation>
        <location evidence="2 11">Cell membrane</location>
        <topology evidence="2 11">Multi-pass membrane protein</topology>
    </subcellularLocation>
</comment>
<keyword evidence="8 11" id="KW-1133">Transmembrane helix</keyword>
<dbReference type="PANTHER" id="PTHR32243:SF50">
    <property type="entry name" value="MALTOSE_MALTODEXTRIN TRANSPORT SYSTEM PERMEASE PROTEIN MALG"/>
    <property type="match status" value="1"/>
</dbReference>
<feature type="transmembrane region" description="Helical" evidence="11">
    <location>
        <begin position="71"/>
        <end position="96"/>
    </location>
</feature>
<dbReference type="InterPro" id="IPR035906">
    <property type="entry name" value="MetI-like_sf"/>
</dbReference>
<feature type="transmembrane region" description="Helical" evidence="11">
    <location>
        <begin position="7"/>
        <end position="31"/>
    </location>
</feature>
<comment type="caution">
    <text evidence="13">The sequence shown here is derived from an EMBL/GenBank/DDBJ whole genome shotgun (WGS) entry which is preliminary data.</text>
</comment>
<keyword evidence="14" id="KW-1185">Reference proteome</keyword>
<dbReference type="GO" id="GO:0005886">
    <property type="term" value="C:plasma membrane"/>
    <property type="evidence" value="ECO:0007669"/>
    <property type="project" value="UniProtKB-SubCell"/>
</dbReference>
<evidence type="ECO:0000256" key="8">
    <source>
        <dbReference type="ARBA" id="ARBA00022989"/>
    </source>
</evidence>
<name>A0A0F5FUM9_9HYPH</name>
<protein>
    <recommendedName>
        <fullName evidence="10">Maltose/maltodextrin transport system permease protein MalG</fullName>
    </recommendedName>
</protein>
<sequence length="279" mass="30881">MTSRLKLTTWLPVLLVAIFLVIQLFPVIWVISASLQTPEALARGPSNRLIPDTLYLGNYVRAFDTSPLLQYLLNSTIIAVLTIGLTIILAAPAAYAIEKMRFSGSRIVLNYFLLGLMIPVFVSLLPIFQSLGFFGLRNTYWAVVLPQVGFQLPVAIYLYTSFFRGIPNELLEAASIDGAGVFRTFWSVAVPLSINATITIVVYNFIFVWNEFVFANTFLTNDAIKTLPVGLNDFVSDMGRRDYGATYAAIVVSVLPTVALYLFLNRRVIDSMTAGAVRG</sequence>
<accession>A0A0F5FUM9</accession>
<dbReference type="Gene3D" id="1.10.3720.10">
    <property type="entry name" value="MetI-like"/>
    <property type="match status" value="1"/>
</dbReference>
<dbReference type="PATRIC" id="fig|443610.3.peg.3842"/>
<keyword evidence="9 11" id="KW-0472">Membrane</keyword>
<dbReference type="PANTHER" id="PTHR32243">
    <property type="entry name" value="MALTOSE TRANSPORT SYSTEM PERMEASE-RELATED"/>
    <property type="match status" value="1"/>
</dbReference>
<evidence type="ECO:0000256" key="9">
    <source>
        <dbReference type="ARBA" id="ARBA00023136"/>
    </source>
</evidence>
<dbReference type="EMBL" id="JZEX01000061">
    <property type="protein sequence ID" value="KKB12559.1"/>
    <property type="molecule type" value="Genomic_DNA"/>
</dbReference>
<evidence type="ECO:0000313" key="14">
    <source>
        <dbReference type="Proteomes" id="UP000033632"/>
    </source>
</evidence>
<evidence type="ECO:0000313" key="13">
    <source>
        <dbReference type="EMBL" id="KKB12559.1"/>
    </source>
</evidence>
<dbReference type="CDD" id="cd06261">
    <property type="entry name" value="TM_PBP2"/>
    <property type="match status" value="1"/>
</dbReference>
<dbReference type="GO" id="GO:0055085">
    <property type="term" value="P:transmembrane transport"/>
    <property type="evidence" value="ECO:0007669"/>
    <property type="project" value="InterPro"/>
</dbReference>